<proteinExistence type="predicted"/>
<evidence type="ECO:0000313" key="1">
    <source>
        <dbReference type="EMBL" id="AAY34355.1"/>
    </source>
</evidence>
<dbReference type="EMBL" id="DQ010323">
    <property type="protein sequence ID" value="AAY34355.1"/>
    <property type="molecule type" value="Genomic_RNA"/>
</dbReference>
<organism evidence="1">
    <name type="scientific">Heliothis armigera cypovirus 14</name>
    <dbReference type="NCBI Taxonomy" id="327947"/>
    <lineage>
        <taxon>Viruses</taxon>
        <taxon>Riboviria</taxon>
        <taxon>Orthornavirae</taxon>
        <taxon>Duplornaviricota</taxon>
        <taxon>Resentoviricetes</taxon>
        <taxon>Reovirales</taxon>
        <taxon>Spinareoviridae</taxon>
        <taxon>Cypovirus</taxon>
        <taxon>Cypovirus lymantriae</taxon>
        <taxon>Cypovirus 14</taxon>
    </lineage>
</organism>
<protein>
    <submittedName>
        <fullName evidence="1">Polyhedrin</fullName>
    </submittedName>
</protein>
<dbReference type="InterPro" id="IPR035239">
    <property type="entry name" value="CPV_Polyhedrin"/>
</dbReference>
<reference evidence="1" key="1">
    <citation type="journal article" date="2006" name="J. Gen. Virol.">
        <title>Identification and genome characterization of Heliothis armigera cypovirus types 5 and 14 and Heliothis assulta cypovirus type 14.</title>
        <authorList>
            <person name="Li Y."/>
            <person name="Tan L."/>
            <person name="Li Y."/>
            <person name="Chen W."/>
            <person name="Zhang J."/>
            <person name="Hu Y."/>
        </authorList>
    </citation>
    <scope>NUCLEOTIDE SEQUENCE</scope>
    <source>
        <strain evidence="1">China</strain>
    </source>
</reference>
<sequence length="249" mass="28687">MENSARQVAQDTRELHLLQHIKSDQSYIYVFVFLYYRDHSVRVWKLTNPVSISETLDYDDLINNVNRCKSAREPAIYYREGITGNDAGDSIIDKAYCEPVSFMIVACGDVDIQTIEVNIQGYDEIEGVGILDSNVTPPYAITATKFERKTSGGYIFYTYCGLFGHGDRGHPTMAVGVEKKNRNAFGRMHPMYVAANYKRRNFWAKKDWWFPTEGQMVEQFIKQQSIPYVTADNVMIAPCVREIRHHAHY</sequence>
<accession>Q4U5S0</accession>
<name>Q4U5S0_9REOV</name>
<dbReference type="Pfam" id="PF17515">
    <property type="entry name" value="CPV_Polyhedrin"/>
    <property type="match status" value="1"/>
</dbReference>